<organism evidence="8 9">
    <name type="scientific">Gilvimarinus algae</name>
    <dbReference type="NCBI Taxonomy" id="3058037"/>
    <lineage>
        <taxon>Bacteria</taxon>
        <taxon>Pseudomonadati</taxon>
        <taxon>Pseudomonadota</taxon>
        <taxon>Gammaproteobacteria</taxon>
        <taxon>Cellvibrionales</taxon>
        <taxon>Cellvibrionaceae</taxon>
        <taxon>Gilvimarinus</taxon>
    </lineage>
</organism>
<feature type="transmembrane region" description="Helical" evidence="7">
    <location>
        <begin position="221"/>
        <end position="246"/>
    </location>
</feature>
<protein>
    <submittedName>
        <fullName evidence="8">Dicarboxylate/amino acid:cation symporter</fullName>
    </submittedName>
</protein>
<evidence type="ECO:0000256" key="4">
    <source>
        <dbReference type="ARBA" id="ARBA00022692"/>
    </source>
</evidence>
<comment type="subcellular location">
    <subcellularLocation>
        <location evidence="1">Cell membrane</location>
        <topology evidence="1">Multi-pass membrane protein</topology>
    </subcellularLocation>
</comment>
<dbReference type="PRINTS" id="PR00173">
    <property type="entry name" value="EDTRNSPORT"/>
</dbReference>
<dbReference type="InterPro" id="IPR036458">
    <property type="entry name" value="Na:dicarbo_symporter_sf"/>
</dbReference>
<dbReference type="PANTHER" id="PTHR42865:SF7">
    <property type="entry name" value="PROTON_GLUTAMATE-ASPARTATE SYMPORTER"/>
    <property type="match status" value="1"/>
</dbReference>
<feature type="transmembrane region" description="Helical" evidence="7">
    <location>
        <begin position="150"/>
        <end position="168"/>
    </location>
</feature>
<evidence type="ECO:0000256" key="1">
    <source>
        <dbReference type="ARBA" id="ARBA00004651"/>
    </source>
</evidence>
<dbReference type="PANTHER" id="PTHR42865">
    <property type="entry name" value="PROTON/GLUTAMATE-ASPARTATE SYMPORTER"/>
    <property type="match status" value="1"/>
</dbReference>
<reference evidence="8" key="1">
    <citation type="submission" date="2023-07" db="EMBL/GenBank/DDBJ databases">
        <title>Gilvimarinus algae sp. nov., isolated from the surface of Kelp.</title>
        <authorList>
            <person name="Sun Y.Y."/>
            <person name="Gong Y."/>
            <person name="Du Z.J."/>
        </authorList>
    </citation>
    <scope>NUCLEOTIDE SEQUENCE</scope>
    <source>
        <strain evidence="8">SDUM040014</strain>
    </source>
</reference>
<keyword evidence="6 7" id="KW-0472">Membrane</keyword>
<dbReference type="Pfam" id="PF00375">
    <property type="entry name" value="SDF"/>
    <property type="match status" value="1"/>
</dbReference>
<comment type="caution">
    <text evidence="8">The sequence shown here is derived from an EMBL/GenBank/DDBJ whole genome shotgun (WGS) entry which is preliminary data.</text>
</comment>
<evidence type="ECO:0000256" key="5">
    <source>
        <dbReference type="ARBA" id="ARBA00022989"/>
    </source>
</evidence>
<evidence type="ECO:0000256" key="3">
    <source>
        <dbReference type="ARBA" id="ARBA00022475"/>
    </source>
</evidence>
<dbReference type="EMBL" id="JAULRT010000035">
    <property type="protein sequence ID" value="MDO3381379.1"/>
    <property type="molecule type" value="Genomic_DNA"/>
</dbReference>
<feature type="transmembrane region" description="Helical" evidence="7">
    <location>
        <begin position="88"/>
        <end position="108"/>
    </location>
</feature>
<evidence type="ECO:0000256" key="7">
    <source>
        <dbReference type="SAM" id="Phobius"/>
    </source>
</evidence>
<evidence type="ECO:0000256" key="2">
    <source>
        <dbReference type="ARBA" id="ARBA00022448"/>
    </source>
</evidence>
<dbReference type="Gene3D" id="1.10.3860.10">
    <property type="entry name" value="Sodium:dicarboxylate symporter"/>
    <property type="match status" value="1"/>
</dbReference>
<keyword evidence="5 7" id="KW-1133">Transmembrane helix</keyword>
<keyword evidence="4 7" id="KW-0812">Transmembrane</keyword>
<feature type="transmembrane region" description="Helical" evidence="7">
    <location>
        <begin position="44"/>
        <end position="67"/>
    </location>
</feature>
<evidence type="ECO:0000313" key="9">
    <source>
        <dbReference type="Proteomes" id="UP001168380"/>
    </source>
</evidence>
<keyword evidence="2" id="KW-0813">Transport</keyword>
<name>A0ABT8TB96_9GAMM</name>
<feature type="transmembrane region" description="Helical" evidence="7">
    <location>
        <begin position="7"/>
        <end position="24"/>
    </location>
</feature>
<accession>A0ABT8TB96</accession>
<sequence length="415" mass="43772">MTLTKRILLAMVLGIALGLVLNLMSSDSPSGWIQVFLVQGVFDAVGTIFVASLKLLVVPLVFVSLVCGTATLGNHTRMGSLAIKTIGLYLMTTAIAITLAIGVASLLGPGSELGLKAPVGTDVDVGLSVKETLVNIFPDNPVKAMAEGNMLQVIIFSVLLGIAIARSGDSARPMVDFFENLNQVVMKMIMMLVQLAPYGVFCLLAKLFATMGFAVFEDLLFYFFTVIGVLLLQCLVVYPGLLKVFAGLNPFVFFRKMYPVQVFGFSTASSNATLPFTLSTVKDKLGVDNKVASFTLPLGATVNMDGTSIMQGVATVFIAQAYGIDVGVTGYLMVVLTATLASIGTAGVPGVGMVTLTMVLQQAGLPIEEGIALIIGVDRLLDMLRTSVNITGDAAVTTVVANSESLLDRERFAAD</sequence>
<evidence type="ECO:0000313" key="8">
    <source>
        <dbReference type="EMBL" id="MDO3381379.1"/>
    </source>
</evidence>
<dbReference type="InterPro" id="IPR001991">
    <property type="entry name" value="Na-dicarboxylate_symporter"/>
</dbReference>
<gene>
    <name evidence="8" type="ORF">QWI16_04285</name>
</gene>
<keyword evidence="3" id="KW-1003">Cell membrane</keyword>
<feature type="transmembrane region" description="Helical" evidence="7">
    <location>
        <begin position="189"/>
        <end position="209"/>
    </location>
</feature>
<evidence type="ECO:0000256" key="6">
    <source>
        <dbReference type="ARBA" id="ARBA00023136"/>
    </source>
</evidence>
<dbReference type="Proteomes" id="UP001168380">
    <property type="component" value="Unassembled WGS sequence"/>
</dbReference>
<dbReference type="SUPFAM" id="SSF118215">
    <property type="entry name" value="Proton glutamate symport protein"/>
    <property type="match status" value="1"/>
</dbReference>
<keyword evidence="9" id="KW-1185">Reference proteome</keyword>
<proteinExistence type="predicted"/>
<dbReference type="RefSeq" id="WP_302711517.1">
    <property type="nucleotide sequence ID" value="NZ_JAULRT010000035.1"/>
</dbReference>